<comment type="similarity">
    <text evidence="1">Belongs to the glycosyl hydrolase 13 family.</text>
</comment>
<keyword evidence="2" id="KW-0378">Hydrolase</keyword>
<dbReference type="InterPro" id="IPR004193">
    <property type="entry name" value="Glyco_hydro_13_N"/>
</dbReference>
<evidence type="ECO:0000313" key="6">
    <source>
        <dbReference type="EMBL" id="MPW22725.1"/>
    </source>
</evidence>
<evidence type="ECO:0000256" key="2">
    <source>
        <dbReference type="ARBA" id="ARBA00022801"/>
    </source>
</evidence>
<dbReference type="CDD" id="cd02856">
    <property type="entry name" value="E_set_GDE_Isoamylase_N"/>
    <property type="match status" value="1"/>
</dbReference>
<protein>
    <submittedName>
        <fullName evidence="6">Glycogen debranching protein GlgX</fullName>
    </submittedName>
</protein>
<organism evidence="6 7">
    <name type="scientific">Paraburkholderia franconis</name>
    <dbReference type="NCBI Taxonomy" id="2654983"/>
    <lineage>
        <taxon>Bacteria</taxon>
        <taxon>Pseudomonadati</taxon>
        <taxon>Pseudomonadota</taxon>
        <taxon>Betaproteobacteria</taxon>
        <taxon>Burkholderiales</taxon>
        <taxon>Burkholderiaceae</taxon>
        <taxon>Paraburkholderia</taxon>
    </lineage>
</organism>
<keyword evidence="4" id="KW-0326">Glycosidase</keyword>
<sequence>MTEADAEPVQRYVVRAGSRFPPGATVVPEGVNFCIFCRHATHVELLLYEAPDSTEPFQVVVLTSEHNRSFFYWHVLVENLAPHVFYTWRVNGPRDTQNTGYAFDVRRELLDPFAHAVSDILWDRRTAIELADVANAVYRAIVVKSTAAPRLPVARGFDQAIIYELHVGGFTRDPSSGVRHPGTFDGLIEKIPYFQQLGVTHVELLPVMAFDEQDVPAAVAARGLVNYWGYSTHSFYSPHPHYCVDPANAVNEFRAMTDAMHAAGIQVLLDVVFNHTAEAGELGPVINFKGFANDIFYQHDPRDARRYLDYTGCGNTVNCNHPLVTAFIVHCLEYWVEEMGVDGFRFDLASVFARDRHGELMTDPPLPWAIESSRILSRVPLIAEAWDAAGLYHVGAFPGMAWAEWNGRYRDVIRRFVRGDAGIIGAVATCIAGSADLYADDGRLPGNSVNFVTCHDGFTLYDLVSYNGKHNEANGEENRDGSSDNLSWNCGVEGETDDAGIVQLRGRQARNLMAILFLSQGVPMMLAGDEVLRSQHGNNNGYCQDNALSWFDWRRVESASEMLRFMRELIALRKRHASLRRRRFLTGRPVQGHTHPDIAWHGERLHEPEWQNPRARLLAFTLGGEDPGEALLHVVLNMDDSACHVALPTVLDGRRWHRIVDTARSSPHDIVPAPREAATELDHCLIQPRTVVVLEAD</sequence>
<accession>A0A7X1TKK0</accession>
<gene>
    <name evidence="6" type="primary">glgX</name>
    <name evidence="6" type="ORF">GCT13_39460</name>
</gene>
<dbReference type="AlphaFoldDB" id="A0A7X1TKK0"/>
<dbReference type="EMBL" id="WHNP01000076">
    <property type="protein sequence ID" value="MPW22725.1"/>
    <property type="molecule type" value="Genomic_DNA"/>
</dbReference>
<dbReference type="Pfam" id="PF02922">
    <property type="entry name" value="CBM_48"/>
    <property type="match status" value="1"/>
</dbReference>
<dbReference type="Gene3D" id="2.60.40.1180">
    <property type="entry name" value="Golgi alpha-mannosidase II"/>
    <property type="match status" value="1"/>
</dbReference>
<dbReference type="GO" id="GO:0005980">
    <property type="term" value="P:glycogen catabolic process"/>
    <property type="evidence" value="ECO:0007669"/>
    <property type="project" value="InterPro"/>
</dbReference>
<dbReference type="PANTHER" id="PTHR43002">
    <property type="entry name" value="GLYCOGEN DEBRANCHING ENZYME"/>
    <property type="match status" value="1"/>
</dbReference>
<evidence type="ECO:0000256" key="4">
    <source>
        <dbReference type="ARBA" id="ARBA00023295"/>
    </source>
</evidence>
<dbReference type="GO" id="GO:0004135">
    <property type="term" value="F:amylo-alpha-1,6-glucosidase activity"/>
    <property type="evidence" value="ECO:0007669"/>
    <property type="project" value="InterPro"/>
</dbReference>
<dbReference type="Gene3D" id="3.20.20.80">
    <property type="entry name" value="Glycosidases"/>
    <property type="match status" value="1"/>
</dbReference>
<dbReference type="Gene3D" id="2.60.40.10">
    <property type="entry name" value="Immunoglobulins"/>
    <property type="match status" value="1"/>
</dbReference>
<dbReference type="Pfam" id="PF21156">
    <property type="entry name" value="ISOA1-3_C"/>
    <property type="match status" value="1"/>
</dbReference>
<dbReference type="NCBIfam" id="TIGR02100">
    <property type="entry name" value="glgX_debranch"/>
    <property type="match status" value="1"/>
</dbReference>
<name>A0A7X1TKK0_9BURK</name>
<reference evidence="6 7" key="1">
    <citation type="submission" date="2019-10" db="EMBL/GenBank/DDBJ databases">
        <title>Paraburkholderia sp. isolated from nodules of Mimosa pudica from Brazilian Atlantic Forest soils.</title>
        <authorList>
            <person name="Paulitsch F."/>
            <person name="Hungria M."/>
            <person name="Dall'Agnol R."/>
        </authorList>
    </citation>
    <scope>NUCLEOTIDE SEQUENCE [LARGE SCALE GENOMIC DNA]</scope>
    <source>
        <strain evidence="6 7">CNPSo 3157</strain>
    </source>
</reference>
<keyword evidence="3" id="KW-0809">Transit peptide</keyword>
<dbReference type="InterPro" id="IPR006047">
    <property type="entry name" value="GH13_cat_dom"/>
</dbReference>
<dbReference type="SMART" id="SM00642">
    <property type="entry name" value="Aamy"/>
    <property type="match status" value="1"/>
</dbReference>
<dbReference type="GO" id="GO:0019156">
    <property type="term" value="F:isoamylase activity"/>
    <property type="evidence" value="ECO:0007669"/>
    <property type="project" value="UniProtKB-ARBA"/>
</dbReference>
<dbReference type="Proteomes" id="UP000484381">
    <property type="component" value="Unassembled WGS sequence"/>
</dbReference>
<dbReference type="InterPro" id="IPR011837">
    <property type="entry name" value="Glycogen_debranch_GlgX"/>
</dbReference>
<evidence type="ECO:0000256" key="1">
    <source>
        <dbReference type="ARBA" id="ARBA00008061"/>
    </source>
</evidence>
<dbReference type="CDD" id="cd11326">
    <property type="entry name" value="AmyAc_Glg_debranch"/>
    <property type="match status" value="1"/>
</dbReference>
<dbReference type="InterPro" id="IPR013780">
    <property type="entry name" value="Glyco_hydro_b"/>
</dbReference>
<keyword evidence="7" id="KW-1185">Reference proteome</keyword>
<comment type="caution">
    <text evidence="6">The sequence shown here is derived from an EMBL/GenBank/DDBJ whole genome shotgun (WGS) entry which is preliminary data.</text>
</comment>
<dbReference type="SUPFAM" id="SSF51011">
    <property type="entry name" value="Glycosyl hydrolase domain"/>
    <property type="match status" value="1"/>
</dbReference>
<dbReference type="InterPro" id="IPR017853">
    <property type="entry name" value="GH"/>
</dbReference>
<dbReference type="InterPro" id="IPR048650">
    <property type="entry name" value="ISOA1-3-like_C"/>
</dbReference>
<dbReference type="InterPro" id="IPR013783">
    <property type="entry name" value="Ig-like_fold"/>
</dbReference>
<evidence type="ECO:0000256" key="3">
    <source>
        <dbReference type="ARBA" id="ARBA00022946"/>
    </source>
</evidence>
<proteinExistence type="inferred from homology"/>
<feature type="domain" description="Glycosyl hydrolase family 13 catalytic" evidence="5">
    <location>
        <begin position="164"/>
        <end position="573"/>
    </location>
</feature>
<dbReference type="SUPFAM" id="SSF51445">
    <property type="entry name" value="(Trans)glycosidases"/>
    <property type="match status" value="1"/>
</dbReference>
<dbReference type="InterPro" id="IPR014756">
    <property type="entry name" value="Ig_E-set"/>
</dbReference>
<dbReference type="SUPFAM" id="SSF81296">
    <property type="entry name" value="E set domains"/>
    <property type="match status" value="1"/>
</dbReference>
<dbReference type="Pfam" id="PF00128">
    <property type="entry name" value="Alpha-amylase"/>
    <property type="match status" value="1"/>
</dbReference>
<dbReference type="InterPro" id="IPR044505">
    <property type="entry name" value="GlgX_Isoamylase_N_E_set"/>
</dbReference>
<evidence type="ECO:0000259" key="5">
    <source>
        <dbReference type="SMART" id="SM00642"/>
    </source>
</evidence>
<evidence type="ECO:0000313" key="7">
    <source>
        <dbReference type="Proteomes" id="UP000484381"/>
    </source>
</evidence>